<dbReference type="SUPFAM" id="SSF56219">
    <property type="entry name" value="DNase I-like"/>
    <property type="match status" value="1"/>
</dbReference>
<evidence type="ECO:0000256" key="1">
    <source>
        <dbReference type="SAM" id="SignalP"/>
    </source>
</evidence>
<dbReference type="AlphaFoldDB" id="A0A849BG61"/>
<dbReference type="Proteomes" id="UP000555552">
    <property type="component" value="Unassembled WGS sequence"/>
</dbReference>
<evidence type="ECO:0000313" key="3">
    <source>
        <dbReference type="EMBL" id="NNH22069.1"/>
    </source>
</evidence>
<dbReference type="Pfam" id="PF03372">
    <property type="entry name" value="Exo_endo_phos"/>
    <property type="match status" value="1"/>
</dbReference>
<protein>
    <recommendedName>
        <fullName evidence="2">Endonuclease/exonuclease/phosphatase domain-containing protein</fullName>
    </recommendedName>
</protein>
<evidence type="ECO:0000259" key="2">
    <source>
        <dbReference type="Pfam" id="PF03372"/>
    </source>
</evidence>
<dbReference type="RefSeq" id="WP_171201925.1">
    <property type="nucleotide sequence ID" value="NZ_BAAANP010000011.1"/>
</dbReference>
<organism evidence="3 4">
    <name type="scientific">Pseudokineococcus marinus</name>
    <dbReference type="NCBI Taxonomy" id="351215"/>
    <lineage>
        <taxon>Bacteria</taxon>
        <taxon>Bacillati</taxon>
        <taxon>Actinomycetota</taxon>
        <taxon>Actinomycetes</taxon>
        <taxon>Kineosporiales</taxon>
        <taxon>Kineosporiaceae</taxon>
        <taxon>Pseudokineococcus</taxon>
    </lineage>
</organism>
<feature type="chain" id="PRO_5032517082" description="Endonuclease/exonuclease/phosphatase domain-containing protein" evidence="1">
    <location>
        <begin position="26"/>
        <end position="262"/>
    </location>
</feature>
<reference evidence="3 4" key="1">
    <citation type="submission" date="2020-05" db="EMBL/GenBank/DDBJ databases">
        <title>MicrobeNet Type strains.</title>
        <authorList>
            <person name="Nicholson A.C."/>
        </authorList>
    </citation>
    <scope>NUCLEOTIDE SEQUENCE [LARGE SCALE GENOMIC DNA]</scope>
    <source>
        <strain evidence="3 4">JCM 14547</strain>
    </source>
</reference>
<dbReference type="InterPro" id="IPR036691">
    <property type="entry name" value="Endo/exonu/phosph_ase_sf"/>
</dbReference>
<proteinExistence type="predicted"/>
<evidence type="ECO:0000313" key="4">
    <source>
        <dbReference type="Proteomes" id="UP000555552"/>
    </source>
</evidence>
<keyword evidence="4" id="KW-1185">Reference proteome</keyword>
<keyword evidence="1" id="KW-0732">Signal</keyword>
<dbReference type="EMBL" id="JABEMA010000019">
    <property type="protein sequence ID" value="NNH22069.1"/>
    <property type="molecule type" value="Genomic_DNA"/>
</dbReference>
<name>A0A849BG61_9ACTN</name>
<dbReference type="InterPro" id="IPR005135">
    <property type="entry name" value="Endo/exonuclease/phosphatase"/>
</dbReference>
<feature type="domain" description="Endonuclease/exonuclease/phosphatase" evidence="2">
    <location>
        <begin position="63"/>
        <end position="217"/>
    </location>
</feature>
<accession>A0A849BG61</accession>
<dbReference type="Gene3D" id="3.60.10.10">
    <property type="entry name" value="Endonuclease/exonuclease/phosphatase"/>
    <property type="match status" value="1"/>
</dbReference>
<gene>
    <name evidence="3" type="ORF">HLB09_02980</name>
</gene>
<comment type="caution">
    <text evidence="3">The sequence shown here is derived from an EMBL/GenBank/DDBJ whole genome shotgun (WGS) entry which is preliminary data.</text>
</comment>
<feature type="signal peptide" evidence="1">
    <location>
        <begin position="1"/>
        <end position="25"/>
    </location>
</feature>
<dbReference type="GO" id="GO:0003824">
    <property type="term" value="F:catalytic activity"/>
    <property type="evidence" value="ECO:0007669"/>
    <property type="project" value="InterPro"/>
</dbReference>
<sequence>MWTSRPLAALSGVLALATVAATAPAASADPRDEASLLQMNLCLSGYAGCFPGTEHPSVVDEAVEQVAATAPDAVSLNEACSGDVERIGRDTGYEVAFTTVVYRGGPLECRTPGGRGVFGNAVLTREPQVDREEAAFSSQRGSEERRWLCVTTTDDLVACTTHLAVAGTPEDQANQDAQCAELSDVMAAQGVRRAVLVAGDLNRRTDCAPTGAWSRSDAAAEQLPGIQQVAGTLSSLVPTSTEVLPMTYTDHDALLVTSRRRG</sequence>